<dbReference type="PANTHER" id="PTHR30086:SF20">
    <property type="entry name" value="ARGININE EXPORTER PROTEIN ARGO-RELATED"/>
    <property type="match status" value="1"/>
</dbReference>
<accession>A0A1D8GPU6</accession>
<keyword evidence="3 6" id="KW-0812">Transmembrane</keyword>
<feature type="transmembrane region" description="Helical" evidence="6">
    <location>
        <begin position="135"/>
        <end position="156"/>
    </location>
</feature>
<dbReference type="AlphaFoldDB" id="A0A1D8GPU6"/>
<evidence type="ECO:0000256" key="5">
    <source>
        <dbReference type="ARBA" id="ARBA00023136"/>
    </source>
</evidence>
<keyword evidence="5 6" id="KW-0472">Membrane</keyword>
<feature type="transmembrane region" description="Helical" evidence="6">
    <location>
        <begin position="34"/>
        <end position="57"/>
    </location>
</feature>
<sequence length="190" mass="20828">MLGLTLQLSVGPVFFAVLHKAIKQGFAEALKMTSAVTLVDAFYIGISFTAISALIKIQYLHRIISMLGMFVLIYFGINYIKNANKKSIAAESGNIENSFFYGLKLTALNPLTIIFWSGTFGSLIAGGKLIGMQNIILYAAGCLTATVLFLGSVSFTGQYIKKFVNEKVLRIMDYTVGIVLIAFGIHLFFR</sequence>
<evidence type="ECO:0000256" key="3">
    <source>
        <dbReference type="ARBA" id="ARBA00022692"/>
    </source>
</evidence>
<dbReference type="KEGG" id="gfe:Gferi_02575"/>
<dbReference type="GO" id="GO:0015171">
    <property type="term" value="F:amino acid transmembrane transporter activity"/>
    <property type="evidence" value="ECO:0007669"/>
    <property type="project" value="TreeGrafter"/>
</dbReference>
<organism evidence="7 8">
    <name type="scientific">Geosporobacter ferrireducens</name>
    <dbReference type="NCBI Taxonomy" id="1424294"/>
    <lineage>
        <taxon>Bacteria</taxon>
        <taxon>Bacillati</taxon>
        <taxon>Bacillota</taxon>
        <taxon>Clostridia</taxon>
        <taxon>Peptostreptococcales</taxon>
        <taxon>Thermotaleaceae</taxon>
        <taxon>Geosporobacter</taxon>
    </lineage>
</organism>
<dbReference type="GO" id="GO:0005886">
    <property type="term" value="C:plasma membrane"/>
    <property type="evidence" value="ECO:0007669"/>
    <property type="project" value="UniProtKB-SubCell"/>
</dbReference>
<reference evidence="7 8" key="1">
    <citation type="submission" date="2016-09" db="EMBL/GenBank/DDBJ databases">
        <title>Genomic analysis reveals versatility of anaerobic energy metabolism of Geosporobacter ferrireducens IRF9 of phylum Firmicutes.</title>
        <authorList>
            <person name="Kim S.-J."/>
        </authorList>
    </citation>
    <scope>NUCLEOTIDE SEQUENCE [LARGE SCALE GENOMIC DNA]</scope>
    <source>
        <strain evidence="7 8">IRF9</strain>
    </source>
</reference>
<evidence type="ECO:0000256" key="6">
    <source>
        <dbReference type="SAM" id="Phobius"/>
    </source>
</evidence>
<dbReference type="Pfam" id="PF01810">
    <property type="entry name" value="LysE"/>
    <property type="match status" value="1"/>
</dbReference>
<gene>
    <name evidence="7" type="ORF">Gferi_02575</name>
</gene>
<dbReference type="PANTHER" id="PTHR30086">
    <property type="entry name" value="ARGININE EXPORTER PROTEIN ARGO"/>
    <property type="match status" value="1"/>
</dbReference>
<evidence type="ECO:0000256" key="4">
    <source>
        <dbReference type="ARBA" id="ARBA00022989"/>
    </source>
</evidence>
<dbReference type="Proteomes" id="UP000095743">
    <property type="component" value="Chromosome"/>
</dbReference>
<dbReference type="STRING" id="1424294.Gferi_02575"/>
<feature type="transmembrane region" description="Helical" evidence="6">
    <location>
        <begin position="101"/>
        <end position="123"/>
    </location>
</feature>
<dbReference type="InterPro" id="IPR001123">
    <property type="entry name" value="LeuE-type"/>
</dbReference>
<feature type="transmembrane region" description="Helical" evidence="6">
    <location>
        <begin position="168"/>
        <end position="189"/>
    </location>
</feature>
<name>A0A1D8GPU6_9FIRM</name>
<feature type="transmembrane region" description="Helical" evidence="6">
    <location>
        <begin position="63"/>
        <end position="80"/>
    </location>
</feature>
<keyword evidence="8" id="KW-1185">Reference proteome</keyword>
<protein>
    <submittedName>
        <fullName evidence="7">Transporter</fullName>
    </submittedName>
</protein>
<evidence type="ECO:0000313" key="8">
    <source>
        <dbReference type="Proteomes" id="UP000095743"/>
    </source>
</evidence>
<comment type="subcellular location">
    <subcellularLocation>
        <location evidence="1">Cell membrane</location>
        <topology evidence="1">Multi-pass membrane protein</topology>
    </subcellularLocation>
</comment>
<evidence type="ECO:0000256" key="1">
    <source>
        <dbReference type="ARBA" id="ARBA00004651"/>
    </source>
</evidence>
<evidence type="ECO:0000256" key="2">
    <source>
        <dbReference type="ARBA" id="ARBA00022475"/>
    </source>
</evidence>
<proteinExistence type="predicted"/>
<dbReference type="EMBL" id="CP017269">
    <property type="protein sequence ID" value="AOT72961.1"/>
    <property type="molecule type" value="Genomic_DNA"/>
</dbReference>
<keyword evidence="4 6" id="KW-1133">Transmembrane helix</keyword>
<evidence type="ECO:0000313" key="7">
    <source>
        <dbReference type="EMBL" id="AOT72961.1"/>
    </source>
</evidence>
<keyword evidence="2" id="KW-1003">Cell membrane</keyword>
<dbReference type="OrthoDB" id="7874789at2"/>